<dbReference type="EMBL" id="PVLV01000155">
    <property type="protein sequence ID" value="PRH78971.1"/>
    <property type="molecule type" value="Genomic_DNA"/>
</dbReference>
<name>A0A2S9PX26_9ACTN</name>
<dbReference type="InterPro" id="IPR003347">
    <property type="entry name" value="JmjC_dom"/>
</dbReference>
<reference evidence="5 6" key="1">
    <citation type="submission" date="2018-03" db="EMBL/GenBank/DDBJ databases">
        <title>Novel Streptomyces sp. from soil.</title>
        <authorList>
            <person name="Tan G.Y.A."/>
            <person name="Lee Z.Y."/>
        </authorList>
    </citation>
    <scope>NUCLEOTIDE SEQUENCE [LARGE SCALE GENOMIC DNA]</scope>
    <source>
        <strain evidence="5 6">ST5x</strain>
    </source>
</reference>
<keyword evidence="6" id="KW-1185">Reference proteome</keyword>
<comment type="cofactor">
    <cofactor evidence="1">
        <name>Fe(2+)</name>
        <dbReference type="ChEBI" id="CHEBI:29033"/>
    </cofactor>
</comment>
<evidence type="ECO:0000256" key="1">
    <source>
        <dbReference type="ARBA" id="ARBA00001954"/>
    </source>
</evidence>
<dbReference type="InterPro" id="IPR039994">
    <property type="entry name" value="NO66-like"/>
</dbReference>
<dbReference type="PROSITE" id="PS51184">
    <property type="entry name" value="JMJC"/>
    <property type="match status" value="1"/>
</dbReference>
<evidence type="ECO:0000256" key="2">
    <source>
        <dbReference type="ARBA" id="ARBA00022723"/>
    </source>
</evidence>
<proteinExistence type="predicted"/>
<gene>
    <name evidence="5" type="ORF">C6N75_12055</name>
</gene>
<evidence type="ECO:0000313" key="5">
    <source>
        <dbReference type="EMBL" id="PRH78971.1"/>
    </source>
</evidence>
<dbReference type="OrthoDB" id="9764016at2"/>
<keyword evidence="2" id="KW-0479">Metal-binding</keyword>
<organism evidence="5 6">
    <name type="scientific">Streptomyces solincola</name>
    <dbReference type="NCBI Taxonomy" id="2100817"/>
    <lineage>
        <taxon>Bacteria</taxon>
        <taxon>Bacillati</taxon>
        <taxon>Actinomycetota</taxon>
        <taxon>Actinomycetes</taxon>
        <taxon>Kitasatosporales</taxon>
        <taxon>Streptomycetaceae</taxon>
        <taxon>Streptomyces</taxon>
    </lineage>
</organism>
<comment type="caution">
    <text evidence="5">The sequence shown here is derived from an EMBL/GenBank/DDBJ whole genome shotgun (WGS) entry which is preliminary data.</text>
</comment>
<dbReference type="AlphaFoldDB" id="A0A2S9PX26"/>
<dbReference type="Proteomes" id="UP000239322">
    <property type="component" value="Unassembled WGS sequence"/>
</dbReference>
<dbReference type="GO" id="GO:0046872">
    <property type="term" value="F:metal ion binding"/>
    <property type="evidence" value="ECO:0007669"/>
    <property type="project" value="UniProtKB-KW"/>
</dbReference>
<dbReference type="PANTHER" id="PTHR13096">
    <property type="entry name" value="MINA53 MYC INDUCED NUCLEAR ANTIGEN"/>
    <property type="match status" value="1"/>
</dbReference>
<keyword evidence="3" id="KW-0408">Iron</keyword>
<evidence type="ECO:0000256" key="3">
    <source>
        <dbReference type="ARBA" id="ARBA00023004"/>
    </source>
</evidence>
<dbReference type="Pfam" id="PF08007">
    <property type="entry name" value="JmjC_2"/>
    <property type="match status" value="1"/>
</dbReference>
<dbReference type="PANTHER" id="PTHR13096:SF8">
    <property type="entry name" value="RIBOSOMAL OXYGENASE 1"/>
    <property type="match status" value="1"/>
</dbReference>
<evidence type="ECO:0000259" key="4">
    <source>
        <dbReference type="PROSITE" id="PS51184"/>
    </source>
</evidence>
<accession>A0A2S9PX26</accession>
<sequence>MGDKETGQSPVKFATRSDSLAFLTPAGRQGFVIHHDPNDTYVIHLHGTKRWRIWPTREVSRPDGRPYRMGEEYRPEHLGDPLWDVSLRPGDVMYLPQGTPHVAVAENDVSLHLTVTVTPRHWPDLVRSLTTHLLPLDDERRGFPHLTEATVPEHAPALREHIEALVTRLRAVDTHEELLRLVAEGRTAEGTSRGHQFTAMAEVDAIAEDTLVRRTPVDFSFSPNPDGRTNVRVNGDTIAMQPAIADALRSETARTSLPAGKFAAPATSEESVRTVRSLVRLGILTAS</sequence>
<protein>
    <recommendedName>
        <fullName evidence="4">JmjC domain-containing protein</fullName>
    </recommendedName>
</protein>
<evidence type="ECO:0000313" key="6">
    <source>
        <dbReference type="Proteomes" id="UP000239322"/>
    </source>
</evidence>
<dbReference type="SUPFAM" id="SSF51197">
    <property type="entry name" value="Clavaminate synthase-like"/>
    <property type="match status" value="1"/>
</dbReference>
<dbReference type="Gene3D" id="2.60.120.650">
    <property type="entry name" value="Cupin"/>
    <property type="match status" value="1"/>
</dbReference>
<feature type="domain" description="JmjC" evidence="4">
    <location>
        <begin position="1"/>
        <end position="134"/>
    </location>
</feature>